<reference evidence="2" key="1">
    <citation type="submission" date="2021-03" db="EMBL/GenBank/DDBJ databases">
        <title>Actinotalea soli sp. nov., isolated from soil.</title>
        <authorList>
            <person name="Ping W."/>
            <person name="Zhang J."/>
        </authorList>
    </citation>
    <scope>NUCLEOTIDE SEQUENCE</scope>
    <source>
        <strain evidence="2">BY-33</strain>
    </source>
</reference>
<dbReference type="Gene3D" id="3.30.450.180">
    <property type="match status" value="1"/>
</dbReference>
<dbReference type="EMBL" id="JAGEMK010000003">
    <property type="protein sequence ID" value="MBO1751654.1"/>
    <property type="molecule type" value="Genomic_DNA"/>
</dbReference>
<dbReference type="Pfam" id="PF13560">
    <property type="entry name" value="HTH_31"/>
    <property type="match status" value="1"/>
</dbReference>
<keyword evidence="3" id="KW-1185">Reference proteome</keyword>
<dbReference type="AlphaFoldDB" id="A0A939LT65"/>
<evidence type="ECO:0000259" key="1">
    <source>
        <dbReference type="PROSITE" id="PS50943"/>
    </source>
</evidence>
<comment type="caution">
    <text evidence="2">The sequence shown here is derived from an EMBL/GenBank/DDBJ whole genome shotgun (WGS) entry which is preliminary data.</text>
</comment>
<dbReference type="Proteomes" id="UP000664209">
    <property type="component" value="Unassembled WGS sequence"/>
</dbReference>
<gene>
    <name evidence="2" type="ORF">J4G33_07535</name>
</gene>
<dbReference type="InterPro" id="IPR001387">
    <property type="entry name" value="Cro/C1-type_HTH"/>
</dbReference>
<dbReference type="RefSeq" id="WP_208055332.1">
    <property type="nucleotide sequence ID" value="NZ_JAGEMK010000003.1"/>
</dbReference>
<dbReference type="PANTHER" id="PTHR35010:SF2">
    <property type="entry name" value="BLL4672 PROTEIN"/>
    <property type="match status" value="1"/>
</dbReference>
<dbReference type="SMART" id="SM00530">
    <property type="entry name" value="HTH_XRE"/>
    <property type="match status" value="1"/>
</dbReference>
<dbReference type="GO" id="GO:0003677">
    <property type="term" value="F:DNA binding"/>
    <property type="evidence" value="ECO:0007669"/>
    <property type="project" value="InterPro"/>
</dbReference>
<protein>
    <submittedName>
        <fullName evidence="2">Helix-turn-helix domain-containing protein</fullName>
    </submittedName>
</protein>
<feature type="domain" description="HTH cro/C1-type" evidence="1">
    <location>
        <begin position="27"/>
        <end position="78"/>
    </location>
</feature>
<dbReference type="SUPFAM" id="SSF47413">
    <property type="entry name" value="lambda repressor-like DNA-binding domains"/>
    <property type="match status" value="1"/>
</dbReference>
<dbReference type="PANTHER" id="PTHR35010">
    <property type="entry name" value="BLL4672 PROTEIN-RELATED"/>
    <property type="match status" value="1"/>
</dbReference>
<dbReference type="InterPro" id="IPR041413">
    <property type="entry name" value="MLTR_LBD"/>
</dbReference>
<organism evidence="2 3">
    <name type="scientific">Actinotalea soli</name>
    <dbReference type="NCBI Taxonomy" id="2819234"/>
    <lineage>
        <taxon>Bacteria</taxon>
        <taxon>Bacillati</taxon>
        <taxon>Actinomycetota</taxon>
        <taxon>Actinomycetes</taxon>
        <taxon>Micrococcales</taxon>
        <taxon>Cellulomonadaceae</taxon>
        <taxon>Actinotalea</taxon>
    </lineage>
</organism>
<dbReference type="InterPro" id="IPR010982">
    <property type="entry name" value="Lambda_DNA-bd_dom_sf"/>
</dbReference>
<accession>A0A939LT65</accession>
<name>A0A939LT65_9CELL</name>
<dbReference type="Pfam" id="PF17765">
    <property type="entry name" value="MLTR_LBD"/>
    <property type="match status" value="1"/>
</dbReference>
<evidence type="ECO:0000313" key="3">
    <source>
        <dbReference type="Proteomes" id="UP000664209"/>
    </source>
</evidence>
<dbReference type="PROSITE" id="PS50943">
    <property type="entry name" value="HTH_CROC1"/>
    <property type="match status" value="1"/>
</dbReference>
<proteinExistence type="predicted"/>
<dbReference type="Gene3D" id="1.10.260.40">
    <property type="entry name" value="lambda repressor-like DNA-binding domains"/>
    <property type="match status" value="1"/>
</dbReference>
<sequence length="267" mass="29021">MTLGEFLQALRARLDPGALGLPRGGRRRVAGLRREEVAVLAGVSVDYYTRLEQGRERRPSAQVVEALARGLDLAEDERQHLFHLSGYAPPVGAPAHHVRPELARQLDRWPDQAAFVLDGTLEILAANALARALLSPLTASDNLARAVFQDPAGRTFYRDWEGAAHSTVAALRHNATRVPAAVLEPFVAELAASSEEFRALWAQQHVRGKSHAAKRLRHPVVGDLSLTYEALDVPGAPGQQVIIYDAEPGTPTAEAMALLRLHAETTV</sequence>
<evidence type="ECO:0000313" key="2">
    <source>
        <dbReference type="EMBL" id="MBO1751654.1"/>
    </source>
</evidence>
<dbReference type="CDD" id="cd00093">
    <property type="entry name" value="HTH_XRE"/>
    <property type="match status" value="1"/>
</dbReference>